<accession>A0A4Y2BQ77</accession>
<reference evidence="1 2" key="1">
    <citation type="journal article" date="2019" name="Sci. Rep.">
        <title>Orb-weaving spider Araneus ventricosus genome elucidates the spidroin gene catalogue.</title>
        <authorList>
            <person name="Kono N."/>
            <person name="Nakamura H."/>
            <person name="Ohtoshi R."/>
            <person name="Moran D.A.P."/>
            <person name="Shinohara A."/>
            <person name="Yoshida Y."/>
            <person name="Fujiwara M."/>
            <person name="Mori M."/>
            <person name="Tomita M."/>
            <person name="Arakawa K."/>
        </authorList>
    </citation>
    <scope>NUCLEOTIDE SEQUENCE [LARGE SCALE GENOMIC DNA]</scope>
</reference>
<name>A0A4Y2BQ77_ARAVE</name>
<dbReference type="AlphaFoldDB" id="A0A4Y2BQ77"/>
<dbReference type="EMBL" id="BGPR01000102">
    <property type="protein sequence ID" value="GBL94360.1"/>
    <property type="molecule type" value="Genomic_DNA"/>
</dbReference>
<proteinExistence type="predicted"/>
<keyword evidence="2" id="KW-1185">Reference proteome</keyword>
<dbReference type="PANTHER" id="PTHR46114">
    <property type="entry name" value="APPLE DOMAIN-CONTAINING PROTEIN"/>
    <property type="match status" value="1"/>
</dbReference>
<gene>
    <name evidence="1" type="ORF">AVEN_7336_1</name>
</gene>
<comment type="caution">
    <text evidence="1">The sequence shown here is derived from an EMBL/GenBank/DDBJ whole genome shotgun (WGS) entry which is preliminary data.</text>
</comment>
<dbReference type="Proteomes" id="UP000499080">
    <property type="component" value="Unassembled WGS sequence"/>
</dbReference>
<dbReference type="PANTHER" id="PTHR46114:SF1">
    <property type="entry name" value="ZAD DOMAIN-CONTAINING PROTEIN"/>
    <property type="match status" value="1"/>
</dbReference>
<protein>
    <submittedName>
        <fullName evidence="1">Uncharacterized protein</fullName>
    </submittedName>
</protein>
<organism evidence="1 2">
    <name type="scientific">Araneus ventricosus</name>
    <name type="common">Orbweaver spider</name>
    <name type="synonym">Epeira ventricosa</name>
    <dbReference type="NCBI Taxonomy" id="182803"/>
    <lineage>
        <taxon>Eukaryota</taxon>
        <taxon>Metazoa</taxon>
        <taxon>Ecdysozoa</taxon>
        <taxon>Arthropoda</taxon>
        <taxon>Chelicerata</taxon>
        <taxon>Arachnida</taxon>
        <taxon>Araneae</taxon>
        <taxon>Araneomorphae</taxon>
        <taxon>Entelegynae</taxon>
        <taxon>Araneoidea</taxon>
        <taxon>Araneidae</taxon>
        <taxon>Araneus</taxon>
    </lineage>
</organism>
<evidence type="ECO:0000313" key="2">
    <source>
        <dbReference type="Proteomes" id="UP000499080"/>
    </source>
</evidence>
<sequence length="111" mass="12789">MLLGQQAKYTKYPCFLCEWDSRDKKNHWIKKQLPHKKALKHGNKNVVKGSLVDLSKVLLPPLHIKLGLMKQFVKALSKRECFKYLGNKFPGLPETKIREGVFIAPDNSETL</sequence>
<evidence type="ECO:0000313" key="1">
    <source>
        <dbReference type="EMBL" id="GBL94360.1"/>
    </source>
</evidence>